<dbReference type="Proteomes" id="UP001259832">
    <property type="component" value="Unassembled WGS sequence"/>
</dbReference>
<dbReference type="AlphaFoldDB" id="A0AAD9GM81"/>
<keyword evidence="3" id="KW-1185">Reference proteome</keyword>
<sequence length="302" mass="34723">MYPLEKGMRRRSIEWLAIAVFLLFINSSVASDVSGSSPRKLLRLVQEERAVNVPIFDDILGGVLSPKTRLNLRKWFKQEKSADEVLTLLKLDDGVEGLLSRRNMKGLKKYITWLNLKNPDGPPVTMVETLATKYGDDLVAKMLELGKRSKSSRAKKLAKTLQDEQYRVWNNKGQHPQQVFSILRLDDADTLPLGSTVLEAWVGYKVWHPSTKTTTFGAFRKAYGDRRLASYLYGASMVPQTKDVAKSMQEELFTFWIKKHIHPDDMFTRAFKINPEQVTPTEMKIKLLYDAFYYWAPKTINK</sequence>
<evidence type="ECO:0000256" key="1">
    <source>
        <dbReference type="SAM" id="SignalP"/>
    </source>
</evidence>
<evidence type="ECO:0000313" key="2">
    <source>
        <dbReference type="EMBL" id="KAK1941147.1"/>
    </source>
</evidence>
<organism evidence="2 3">
    <name type="scientific">Phytophthora citrophthora</name>
    <dbReference type="NCBI Taxonomy" id="4793"/>
    <lineage>
        <taxon>Eukaryota</taxon>
        <taxon>Sar</taxon>
        <taxon>Stramenopiles</taxon>
        <taxon>Oomycota</taxon>
        <taxon>Peronosporomycetes</taxon>
        <taxon>Peronosporales</taxon>
        <taxon>Peronosporaceae</taxon>
        <taxon>Phytophthora</taxon>
    </lineage>
</organism>
<comment type="caution">
    <text evidence="2">The sequence shown here is derived from an EMBL/GenBank/DDBJ whole genome shotgun (WGS) entry which is preliminary data.</text>
</comment>
<gene>
    <name evidence="2" type="ORF">P3T76_007853</name>
</gene>
<evidence type="ECO:0000313" key="3">
    <source>
        <dbReference type="Proteomes" id="UP001259832"/>
    </source>
</evidence>
<reference evidence="2" key="1">
    <citation type="submission" date="2023-08" db="EMBL/GenBank/DDBJ databases">
        <title>Reference Genome Resource for the Citrus Pathogen Phytophthora citrophthora.</title>
        <authorList>
            <person name="Moller H."/>
            <person name="Coetzee B."/>
            <person name="Rose L.J."/>
            <person name="Van Niekerk J.M."/>
        </authorList>
    </citation>
    <scope>NUCLEOTIDE SEQUENCE</scope>
    <source>
        <strain evidence="2">STE-U-9442</strain>
    </source>
</reference>
<feature type="chain" id="PRO_5041915957" description="RxLR effector protein" evidence="1">
    <location>
        <begin position="31"/>
        <end position="302"/>
    </location>
</feature>
<accession>A0AAD9GM81</accession>
<feature type="signal peptide" evidence="1">
    <location>
        <begin position="1"/>
        <end position="30"/>
    </location>
</feature>
<proteinExistence type="predicted"/>
<name>A0AAD9GM81_9STRA</name>
<evidence type="ECO:0008006" key="4">
    <source>
        <dbReference type="Google" id="ProtNLM"/>
    </source>
</evidence>
<protein>
    <recommendedName>
        <fullName evidence="4">RxLR effector protein</fullName>
    </recommendedName>
</protein>
<dbReference type="EMBL" id="JASMQC010000013">
    <property type="protein sequence ID" value="KAK1941147.1"/>
    <property type="molecule type" value="Genomic_DNA"/>
</dbReference>
<keyword evidence="1" id="KW-0732">Signal</keyword>